<dbReference type="AlphaFoldDB" id="A0A061JFL3"/>
<dbReference type="EMBL" id="ARPM03000150">
    <property type="protein sequence ID" value="ETZ04786.1"/>
    <property type="molecule type" value="Genomic_DNA"/>
</dbReference>
<accession>A0A061JFL3</accession>
<evidence type="ECO:0000313" key="4">
    <source>
        <dbReference type="EMBL" id="ETZ05306.1"/>
    </source>
</evidence>
<protein>
    <recommendedName>
        <fullName evidence="1">Tc1-like transposase DDE domain-containing protein</fullName>
    </recommendedName>
</protein>
<name>A0A061JFL3_9PROT</name>
<feature type="domain" description="Tc1-like transposase DDE" evidence="1">
    <location>
        <begin position="42"/>
        <end position="93"/>
    </location>
</feature>
<dbReference type="RefSeq" id="WP_006302667.1">
    <property type="nucleotide sequence ID" value="NZ_ARPM03000075.1"/>
</dbReference>
<dbReference type="Proteomes" id="UP000026922">
    <property type="component" value="Unassembled WGS sequence"/>
</dbReference>
<dbReference type="EMBL" id="ARPM03000203">
    <property type="protein sequence ID" value="ETZ04335.1"/>
    <property type="molecule type" value="Genomic_DNA"/>
</dbReference>
<evidence type="ECO:0000259" key="1">
    <source>
        <dbReference type="Pfam" id="PF13358"/>
    </source>
</evidence>
<dbReference type="Pfam" id="PF13358">
    <property type="entry name" value="DDE_3"/>
    <property type="match status" value="1"/>
</dbReference>
<evidence type="ECO:0000313" key="3">
    <source>
        <dbReference type="EMBL" id="ETZ04786.1"/>
    </source>
</evidence>
<dbReference type="InterPro" id="IPR038717">
    <property type="entry name" value="Tc1-like_DDE_dom"/>
</dbReference>
<gene>
    <name evidence="4" type="ORF">K737_300255</name>
    <name evidence="3" type="ORF">K737_300799</name>
    <name evidence="2" type="ORF">K737_301255</name>
</gene>
<proteinExistence type="predicted"/>
<dbReference type="EMBL" id="ARPM03000075">
    <property type="protein sequence ID" value="ETZ05306.1"/>
    <property type="molecule type" value="Genomic_DNA"/>
</dbReference>
<evidence type="ECO:0000313" key="2">
    <source>
        <dbReference type="EMBL" id="ETZ04335.1"/>
    </source>
</evidence>
<evidence type="ECO:0000313" key="5">
    <source>
        <dbReference type="Proteomes" id="UP000026922"/>
    </source>
</evidence>
<reference evidence="2 5" key="1">
    <citation type="journal article" date="2013" name="Genome Announc.">
        <title>Draft Genome Sequence of Holospora undulata Strain HU1, a Micronucleus-Specific Symbiont of the Ciliate Paramecium caudatum.</title>
        <authorList>
            <person name="Dohra H."/>
            <person name="Suzuki H."/>
            <person name="Suzuki T."/>
            <person name="Tanaka K."/>
            <person name="Fujishima M."/>
        </authorList>
    </citation>
    <scope>NUCLEOTIDE SEQUENCE [LARGE SCALE GENOMIC DNA]</scope>
    <source>
        <strain evidence="2 5">HU1</strain>
    </source>
</reference>
<sequence length="94" mass="10830">MFGDGAHPTMTTKITCQAPHCRRLPTRMNPDGRHMRLTVVSLKNLEDVFYQLKDAYPKAPNIHLILDQRPYNTSKNLQKTAKERGIEVHYLPSL</sequence>
<comment type="caution">
    <text evidence="2">The sequence shown here is derived from an EMBL/GenBank/DDBJ whole genome shotgun (WGS) entry which is preliminary data.</text>
</comment>
<organism evidence="2 5">
    <name type="scientific">Holospora undulata HU1</name>
    <dbReference type="NCBI Taxonomy" id="1321371"/>
    <lineage>
        <taxon>Bacteria</taxon>
        <taxon>Pseudomonadati</taxon>
        <taxon>Pseudomonadota</taxon>
        <taxon>Alphaproteobacteria</taxon>
        <taxon>Holosporales</taxon>
        <taxon>Holosporaceae</taxon>
        <taxon>Holospora</taxon>
    </lineage>
</organism>
<keyword evidence="5" id="KW-1185">Reference proteome</keyword>